<dbReference type="Pfam" id="PF04480">
    <property type="entry name" value="DUF559"/>
    <property type="match status" value="1"/>
</dbReference>
<dbReference type="InterPro" id="IPR007569">
    <property type="entry name" value="DUF559"/>
</dbReference>
<dbReference type="eggNOG" id="COG2852">
    <property type="taxonomic scope" value="Bacteria"/>
</dbReference>
<evidence type="ECO:0000313" key="3">
    <source>
        <dbReference type="EMBL" id="GAC67989.1"/>
    </source>
</evidence>
<dbReference type="EMBL" id="BANX01000011">
    <property type="protein sequence ID" value="GAC67989.1"/>
    <property type="molecule type" value="Genomic_DNA"/>
</dbReference>
<feature type="region of interest" description="Disordered" evidence="1">
    <location>
        <begin position="17"/>
        <end position="38"/>
    </location>
</feature>
<organism evidence="3 4">
    <name type="scientific">Gordonia soli NBRC 108243</name>
    <dbReference type="NCBI Taxonomy" id="1223545"/>
    <lineage>
        <taxon>Bacteria</taxon>
        <taxon>Bacillati</taxon>
        <taxon>Actinomycetota</taxon>
        <taxon>Actinomycetes</taxon>
        <taxon>Mycobacteriales</taxon>
        <taxon>Gordoniaceae</taxon>
        <taxon>Gordonia</taxon>
    </lineage>
</organism>
<gene>
    <name evidence="3" type="ORF">GS4_11_02600</name>
</gene>
<proteinExistence type="predicted"/>
<protein>
    <recommendedName>
        <fullName evidence="2">DUF559 domain-containing protein</fullName>
    </recommendedName>
</protein>
<name>M0QHS4_9ACTN</name>
<dbReference type="RefSeq" id="WP_007619733.1">
    <property type="nucleotide sequence ID" value="NZ_BANX01000011.1"/>
</dbReference>
<feature type="domain" description="DUF559" evidence="2">
    <location>
        <begin position="112"/>
        <end position="192"/>
    </location>
</feature>
<reference evidence="3 4" key="1">
    <citation type="submission" date="2013-01" db="EMBL/GenBank/DDBJ databases">
        <title>Whole genome shotgun sequence of Gordonia soli NBRC 108243.</title>
        <authorList>
            <person name="Isaki-Nakamura S."/>
            <person name="Hosoyama A."/>
            <person name="Tsuchikane K."/>
            <person name="Ando Y."/>
            <person name="Baba S."/>
            <person name="Ohji S."/>
            <person name="Hamada M."/>
            <person name="Tamura T."/>
            <person name="Yamazoe A."/>
            <person name="Yamazaki S."/>
            <person name="Fujita N."/>
        </authorList>
    </citation>
    <scope>NUCLEOTIDE SEQUENCE [LARGE SCALE GENOMIC DNA]</scope>
    <source>
        <strain evidence="3 4">NBRC 108243</strain>
    </source>
</reference>
<dbReference type="OrthoDB" id="4701311at2"/>
<evidence type="ECO:0000256" key="1">
    <source>
        <dbReference type="SAM" id="MobiDB-lite"/>
    </source>
</evidence>
<dbReference type="InterPro" id="IPR011335">
    <property type="entry name" value="Restrct_endonuc-II-like"/>
</dbReference>
<accession>M0QHS4</accession>
<dbReference type="AlphaFoldDB" id="M0QHS4"/>
<feature type="compositionally biased region" description="Basic and acidic residues" evidence="1">
    <location>
        <begin position="19"/>
        <end position="28"/>
    </location>
</feature>
<evidence type="ECO:0000259" key="2">
    <source>
        <dbReference type="Pfam" id="PF04480"/>
    </source>
</evidence>
<comment type="caution">
    <text evidence="3">The sequence shown here is derived from an EMBL/GenBank/DDBJ whole genome shotgun (WGS) entry which is preliminary data.</text>
</comment>
<dbReference type="SUPFAM" id="SSF52980">
    <property type="entry name" value="Restriction endonuclease-like"/>
    <property type="match status" value="1"/>
</dbReference>
<dbReference type="Proteomes" id="UP000011666">
    <property type="component" value="Unassembled WGS sequence"/>
</dbReference>
<keyword evidence="4" id="KW-1185">Reference proteome</keyword>
<dbReference type="STRING" id="1223545.GS4_11_02600"/>
<evidence type="ECO:0000313" key="4">
    <source>
        <dbReference type="Proteomes" id="UP000011666"/>
    </source>
</evidence>
<dbReference type="Gene3D" id="3.40.960.10">
    <property type="entry name" value="VSR Endonuclease"/>
    <property type="match status" value="1"/>
</dbReference>
<sequence length="212" mass="23925">MDLTDIRIRSASPLFRSSVRPDSRRRTSADWSPPEPESTAVDDVATVLRHALKCLDEGIVVVCDSILHLGLLDEIALSDAIATAPRRIRRLLARCDPAAESGTESMVRFRLQTMGIRVRAQVVIPGVGRVDMLVGDRLIIEIDSYEHHDRSPQQRERDRRRDEAAAQLGYLTLRFSYQRVVGEWPAARHSVLAVVRRRDHLKMRADGVMDAV</sequence>